<dbReference type="InterPro" id="IPR009012">
    <property type="entry name" value="GrpE_head"/>
</dbReference>
<dbReference type="PRINTS" id="PR00773">
    <property type="entry name" value="GRPEPROTEIN"/>
</dbReference>
<evidence type="ECO:0000256" key="5">
    <source>
        <dbReference type="RuleBase" id="RU004478"/>
    </source>
</evidence>
<gene>
    <name evidence="3 7" type="primary">grpE</name>
    <name evidence="7" type="ORF">HYD_5290</name>
</gene>
<evidence type="ECO:0000256" key="6">
    <source>
        <dbReference type="SAM" id="Coils"/>
    </source>
</evidence>
<organism evidence="7 8">
    <name type="scientific">Candidatus Hydrogenosomobacter endosymbioticus</name>
    <dbReference type="NCBI Taxonomy" id="2558174"/>
    <lineage>
        <taxon>Bacteria</taxon>
        <taxon>Pseudomonadati</taxon>
        <taxon>Pseudomonadota</taxon>
        <taxon>Alphaproteobacteria</taxon>
        <taxon>Holosporales</taxon>
        <taxon>Holosporaceae</taxon>
        <taxon>Candidatus Hydrogenosomobacter</taxon>
    </lineage>
</organism>
<evidence type="ECO:0000313" key="8">
    <source>
        <dbReference type="Proteomes" id="UP001320209"/>
    </source>
</evidence>
<keyword evidence="3 4" id="KW-0346">Stress response</keyword>
<dbReference type="RefSeq" id="WP_236864732.1">
    <property type="nucleotide sequence ID" value="NZ_AP025225.1"/>
</dbReference>
<dbReference type="PROSITE" id="PS01071">
    <property type="entry name" value="GRPE"/>
    <property type="match status" value="1"/>
</dbReference>
<keyword evidence="8" id="KW-1185">Reference proteome</keyword>
<keyword evidence="6" id="KW-0175">Coiled coil</keyword>
<dbReference type="SUPFAM" id="SSF51064">
    <property type="entry name" value="Head domain of nucleotide exchange factor GrpE"/>
    <property type="match status" value="1"/>
</dbReference>
<dbReference type="PANTHER" id="PTHR21237">
    <property type="entry name" value="GRPE PROTEIN"/>
    <property type="match status" value="1"/>
</dbReference>
<evidence type="ECO:0000313" key="7">
    <source>
        <dbReference type="EMBL" id="BDB96396.1"/>
    </source>
</evidence>
<keyword evidence="3" id="KW-0963">Cytoplasm</keyword>
<evidence type="ECO:0000256" key="1">
    <source>
        <dbReference type="ARBA" id="ARBA00009054"/>
    </source>
</evidence>
<reference evidence="7" key="1">
    <citation type="submission" date="2021-10" db="EMBL/GenBank/DDBJ databases">
        <title>Genome Sequence of The Candidatus Hydrogeosomobacter endosymbioticus, an Intracellular Bacterial Symbiont of the Anaerobic Ciliate GW7.</title>
        <authorList>
            <person name="Shiohama Y."/>
            <person name="Shinzato N."/>
        </authorList>
    </citation>
    <scope>NUCLEOTIDE SEQUENCE [LARGE SCALE GENOMIC DNA]</scope>
    <source>
        <strain evidence="7">200920</strain>
    </source>
</reference>
<dbReference type="EMBL" id="AP025225">
    <property type="protein sequence ID" value="BDB96396.1"/>
    <property type="molecule type" value="Genomic_DNA"/>
</dbReference>
<dbReference type="SUPFAM" id="SSF58014">
    <property type="entry name" value="Coiled-coil domain of nucleotide exchange factor GrpE"/>
    <property type="match status" value="1"/>
</dbReference>
<keyword evidence="2 3" id="KW-0143">Chaperone</keyword>
<evidence type="ECO:0000256" key="3">
    <source>
        <dbReference type="HAMAP-Rule" id="MF_01151"/>
    </source>
</evidence>
<sequence>MLNCGNENERNVEEMALKDTDSKGEVKELRDEIDDRVDNMAREIDSLRKDLSESKEKLLLSLADMENLRKRFEREKEDTRKYAIASFAKELLSIVDSFERAYASSFKDMSGEKSVLLDGIKIIQKEFEKTFMAFGIKKIEALGAEFDHNFHQAVASVERSAEDRPGTVAEVLQEGYSIHDRILRPAMVKVFD</sequence>
<feature type="coiled-coil region" evidence="6">
    <location>
        <begin position="30"/>
        <end position="82"/>
    </location>
</feature>
<evidence type="ECO:0000256" key="4">
    <source>
        <dbReference type="RuleBase" id="RU000639"/>
    </source>
</evidence>
<dbReference type="Gene3D" id="2.30.22.10">
    <property type="entry name" value="Head domain of nucleotide exchange factor GrpE"/>
    <property type="match status" value="1"/>
</dbReference>
<comment type="similarity">
    <text evidence="1 3 5">Belongs to the GrpE family.</text>
</comment>
<accession>A0ABN6L386</accession>
<comment type="subunit">
    <text evidence="3">Homodimer.</text>
</comment>
<dbReference type="InterPro" id="IPR013805">
    <property type="entry name" value="GrpE_CC"/>
</dbReference>
<dbReference type="InterPro" id="IPR000740">
    <property type="entry name" value="GrpE"/>
</dbReference>
<comment type="subcellular location">
    <subcellularLocation>
        <location evidence="3">Cytoplasm</location>
    </subcellularLocation>
</comment>
<dbReference type="Gene3D" id="3.90.20.20">
    <property type="match status" value="1"/>
</dbReference>
<dbReference type="CDD" id="cd00446">
    <property type="entry name" value="GrpE"/>
    <property type="match status" value="1"/>
</dbReference>
<evidence type="ECO:0000256" key="2">
    <source>
        <dbReference type="ARBA" id="ARBA00023186"/>
    </source>
</evidence>
<proteinExistence type="inferred from homology"/>
<comment type="function">
    <text evidence="3 4">Participates actively in the response to hyperosmotic and heat shock by preventing the aggregation of stress-denatured proteins, in association with DnaK and GrpE. It is the nucleotide exchange factor for DnaK and may function as a thermosensor. Unfolded proteins bind initially to DnaJ; upon interaction with the DnaJ-bound protein, DnaK hydrolyzes its bound ATP, resulting in the formation of a stable complex. GrpE releases ADP from DnaK; ATP binding to DnaK triggers the release of the substrate protein, thus completing the reaction cycle. Several rounds of ATP-dependent interactions between DnaJ, DnaK and GrpE are required for fully efficient folding.</text>
</comment>
<dbReference type="PANTHER" id="PTHR21237:SF40">
    <property type="entry name" value="CELL CYCLE AND APOPTOSIS REGULATOR PROTEIN 2"/>
    <property type="match status" value="1"/>
</dbReference>
<name>A0ABN6L386_9PROT</name>
<dbReference type="HAMAP" id="MF_01151">
    <property type="entry name" value="GrpE"/>
    <property type="match status" value="1"/>
</dbReference>
<dbReference type="Proteomes" id="UP001320209">
    <property type="component" value="Chromosome"/>
</dbReference>
<protein>
    <recommendedName>
        <fullName evidence="3 4">Protein GrpE</fullName>
    </recommendedName>
    <alternativeName>
        <fullName evidence="3">HSP-70 cofactor</fullName>
    </alternativeName>
</protein>
<dbReference type="Pfam" id="PF01025">
    <property type="entry name" value="GrpE"/>
    <property type="match status" value="1"/>
</dbReference>